<name>A0A6J4SMJ5_9BACT</name>
<accession>A0A6J4SMJ5</accession>
<dbReference type="EMBL" id="CADCVN010000691">
    <property type="protein sequence ID" value="CAA9497655.1"/>
    <property type="molecule type" value="Genomic_DNA"/>
</dbReference>
<proteinExistence type="predicted"/>
<evidence type="ECO:0000313" key="1">
    <source>
        <dbReference type="EMBL" id="CAA9497655.1"/>
    </source>
</evidence>
<gene>
    <name evidence="1" type="ORF">AVDCRST_MAG96-1808</name>
</gene>
<reference evidence="1" key="1">
    <citation type="submission" date="2020-02" db="EMBL/GenBank/DDBJ databases">
        <authorList>
            <person name="Meier V. D."/>
        </authorList>
    </citation>
    <scope>NUCLEOTIDE SEQUENCE</scope>
    <source>
        <strain evidence="1">AVDCRST_MAG96</strain>
    </source>
</reference>
<protein>
    <submittedName>
        <fullName evidence="1">Uncharacterized protein</fullName>
    </submittedName>
</protein>
<sequence length="139" mass="16223">SVARLNSVWNVFTGAIKKPTEPNINKNDTNYDVKMDRYERQTEKYLDTLQRSTGLMQIILDKDPKSQLNNLKDAEPYLQIEFLKDQYEMTDYTAIHQALMKLWTHRSSADYASPTEFADEVKKAKTKLKDMSKPLPDFL</sequence>
<organism evidence="1">
    <name type="scientific">uncultured Segetibacter sp</name>
    <dbReference type="NCBI Taxonomy" id="481133"/>
    <lineage>
        <taxon>Bacteria</taxon>
        <taxon>Pseudomonadati</taxon>
        <taxon>Bacteroidota</taxon>
        <taxon>Chitinophagia</taxon>
        <taxon>Chitinophagales</taxon>
        <taxon>Chitinophagaceae</taxon>
        <taxon>Segetibacter</taxon>
        <taxon>environmental samples</taxon>
    </lineage>
</organism>
<dbReference type="AlphaFoldDB" id="A0A6J4SMJ5"/>
<feature type="non-terminal residue" evidence="1">
    <location>
        <position position="1"/>
    </location>
</feature>